<dbReference type="RefSeq" id="WP_085837562.1">
    <property type="nucleotide sequence ID" value="NZ_FWFS01000010.1"/>
</dbReference>
<evidence type="ECO:0000313" key="2">
    <source>
        <dbReference type="EMBL" id="SLN61065.1"/>
    </source>
</evidence>
<dbReference type="AlphaFoldDB" id="A0A1Y5TDF8"/>
<evidence type="ECO:0000256" key="1">
    <source>
        <dbReference type="SAM" id="MobiDB-lite"/>
    </source>
</evidence>
<proteinExistence type="predicted"/>
<dbReference type="EMBL" id="FWFS01000010">
    <property type="protein sequence ID" value="SLN61065.1"/>
    <property type="molecule type" value="Genomic_DNA"/>
</dbReference>
<keyword evidence="3" id="KW-1185">Reference proteome</keyword>
<name>A0A1Y5TDF8_9RHOB</name>
<protein>
    <submittedName>
        <fullName evidence="2">Uncharacterized protein</fullName>
    </submittedName>
</protein>
<accession>A0A1Y5TDF8</accession>
<evidence type="ECO:0000313" key="3">
    <source>
        <dbReference type="Proteomes" id="UP000193862"/>
    </source>
</evidence>
<feature type="region of interest" description="Disordered" evidence="1">
    <location>
        <begin position="1"/>
        <end position="24"/>
    </location>
</feature>
<sequence length="65" mass="6662">MTATATTKVTPLATPATAGDRASPHGAAWLDYYSPDISAAAANSGTKPAARPLGALEDMYAYYEA</sequence>
<dbReference type="Proteomes" id="UP000193862">
    <property type="component" value="Unassembled WGS sequence"/>
</dbReference>
<reference evidence="2 3" key="1">
    <citation type="submission" date="2017-03" db="EMBL/GenBank/DDBJ databases">
        <authorList>
            <person name="Afonso C.L."/>
            <person name="Miller P.J."/>
            <person name="Scott M.A."/>
            <person name="Spackman E."/>
            <person name="Goraichik I."/>
            <person name="Dimitrov K.M."/>
            <person name="Suarez D.L."/>
            <person name="Swayne D.E."/>
        </authorList>
    </citation>
    <scope>NUCLEOTIDE SEQUENCE [LARGE SCALE GENOMIC DNA]</scope>
    <source>
        <strain evidence="2 3">CECT 8620</strain>
    </source>
</reference>
<gene>
    <name evidence="2" type="ORF">AQS8620_02777</name>
</gene>
<organism evidence="2 3">
    <name type="scientific">Aquimixticola soesokkakensis</name>
    <dbReference type="NCBI Taxonomy" id="1519096"/>
    <lineage>
        <taxon>Bacteria</taxon>
        <taxon>Pseudomonadati</taxon>
        <taxon>Pseudomonadota</taxon>
        <taxon>Alphaproteobacteria</taxon>
        <taxon>Rhodobacterales</taxon>
        <taxon>Paracoccaceae</taxon>
        <taxon>Aquimixticola</taxon>
    </lineage>
</organism>